<comment type="pathway">
    <text evidence="1 13">Amino-acid biosynthesis; L-threonine biosynthesis; L-threonine from L-aspartate: step 4/5.</text>
</comment>
<dbReference type="SUPFAM" id="SSF54211">
    <property type="entry name" value="Ribosomal protein S5 domain 2-like"/>
    <property type="match status" value="1"/>
</dbReference>
<evidence type="ECO:0000256" key="13">
    <source>
        <dbReference type="HAMAP-Rule" id="MF_00384"/>
    </source>
</evidence>
<dbReference type="Pfam" id="PF00288">
    <property type="entry name" value="GHMP_kinases_N"/>
    <property type="match status" value="1"/>
</dbReference>
<dbReference type="PRINTS" id="PR00958">
    <property type="entry name" value="HOMSERKINASE"/>
</dbReference>
<dbReference type="GO" id="GO:0005524">
    <property type="term" value="F:ATP binding"/>
    <property type="evidence" value="ECO:0007669"/>
    <property type="project" value="UniProtKB-UniRule"/>
</dbReference>
<dbReference type="InterPro" id="IPR013750">
    <property type="entry name" value="GHMP_kinase_C_dom"/>
</dbReference>
<evidence type="ECO:0000256" key="3">
    <source>
        <dbReference type="ARBA" id="ARBA00012078"/>
    </source>
</evidence>
<dbReference type="Gene3D" id="3.30.70.890">
    <property type="entry name" value="GHMP kinase, C-terminal domain"/>
    <property type="match status" value="1"/>
</dbReference>
<evidence type="ECO:0000259" key="14">
    <source>
        <dbReference type="Pfam" id="PF00288"/>
    </source>
</evidence>
<dbReference type="GO" id="GO:0004413">
    <property type="term" value="F:homoserine kinase activity"/>
    <property type="evidence" value="ECO:0007669"/>
    <property type="project" value="UniProtKB-UniRule"/>
</dbReference>
<dbReference type="GO" id="GO:0009088">
    <property type="term" value="P:threonine biosynthetic process"/>
    <property type="evidence" value="ECO:0007669"/>
    <property type="project" value="UniProtKB-UniRule"/>
</dbReference>
<keyword evidence="13" id="KW-0963">Cytoplasm</keyword>
<evidence type="ECO:0000256" key="11">
    <source>
        <dbReference type="ARBA" id="ARBA00049375"/>
    </source>
</evidence>
<dbReference type="EMBL" id="BMFK01000002">
    <property type="protein sequence ID" value="GGE77366.1"/>
    <property type="molecule type" value="Genomic_DNA"/>
</dbReference>
<keyword evidence="17" id="KW-1185">Reference proteome</keyword>
<dbReference type="Proteomes" id="UP000605259">
    <property type="component" value="Unassembled WGS sequence"/>
</dbReference>
<dbReference type="AlphaFoldDB" id="A0A917AX69"/>
<dbReference type="EC" id="2.7.1.39" evidence="3 13"/>
<protein>
    <recommendedName>
        <fullName evidence="4 13">Homoserine kinase</fullName>
        <shortName evidence="13">HK</shortName>
        <shortName evidence="13">HSK</shortName>
        <ecNumber evidence="3 13">2.7.1.39</ecNumber>
    </recommendedName>
</protein>
<keyword evidence="10 13" id="KW-0067">ATP-binding</keyword>
<evidence type="ECO:0000259" key="15">
    <source>
        <dbReference type="Pfam" id="PF08544"/>
    </source>
</evidence>
<dbReference type="PIRSF" id="PIRSF000676">
    <property type="entry name" value="Homoser_kin"/>
    <property type="match status" value="1"/>
</dbReference>
<evidence type="ECO:0000313" key="16">
    <source>
        <dbReference type="EMBL" id="GGE77366.1"/>
    </source>
</evidence>
<comment type="function">
    <text evidence="12 13">Catalyzes the ATP-dependent phosphorylation of L-homoserine to L-homoserine phosphate.</text>
</comment>
<dbReference type="NCBIfam" id="TIGR00191">
    <property type="entry name" value="thrB"/>
    <property type="match status" value="1"/>
</dbReference>
<keyword evidence="8 13" id="KW-0547">Nucleotide-binding</keyword>
<dbReference type="PROSITE" id="PS00627">
    <property type="entry name" value="GHMP_KINASES_ATP"/>
    <property type="match status" value="1"/>
</dbReference>
<dbReference type="InterPro" id="IPR014721">
    <property type="entry name" value="Ribsml_uS5_D2-typ_fold_subgr"/>
</dbReference>
<reference evidence="16" key="2">
    <citation type="submission" date="2020-09" db="EMBL/GenBank/DDBJ databases">
        <authorList>
            <person name="Sun Q."/>
            <person name="Zhou Y."/>
        </authorList>
    </citation>
    <scope>NUCLEOTIDE SEQUENCE</scope>
    <source>
        <strain evidence="16">CGMCC 1.12698</strain>
    </source>
</reference>
<dbReference type="InterPro" id="IPR006204">
    <property type="entry name" value="GHMP_kinase_N_dom"/>
</dbReference>
<organism evidence="16 17">
    <name type="scientific">Priestia taiwanensis</name>
    <dbReference type="NCBI Taxonomy" id="1347902"/>
    <lineage>
        <taxon>Bacteria</taxon>
        <taxon>Bacillati</taxon>
        <taxon>Bacillota</taxon>
        <taxon>Bacilli</taxon>
        <taxon>Bacillales</taxon>
        <taxon>Bacillaceae</taxon>
        <taxon>Priestia</taxon>
    </lineage>
</organism>
<evidence type="ECO:0000256" key="4">
    <source>
        <dbReference type="ARBA" id="ARBA00017858"/>
    </source>
</evidence>
<proteinExistence type="inferred from homology"/>
<sequence>MMFTVRVPATTANLGPGFDSMGLALSLYLDVEVIGPSEVWNVIHDLGDDIPQDERNLIVETALYVHPSLPPHTLKVRNDIPLTRGLGSSASAIVAGIEVANMLGNLLLSKEEKVKIASIIEQHPDNVAPAILGDFVVGMVVEAKVRYIHHTFPPCDIIAVIPYTELKTTESRNVLPEAMPYKDAVKASATANVLVASLLLGDWDTAKGVMEEDVFHEPYRSKLVPHLEKVRQVAKENGAYGTVLSGAGPCVLVFTGAGEGESLQQVLQKIAEDMLVQQLEVEKEGARIIHCINQRESEEVQQ</sequence>
<dbReference type="PANTHER" id="PTHR20861">
    <property type="entry name" value="HOMOSERINE/4-DIPHOSPHOCYTIDYL-2-C-METHYL-D-ERYTHRITOL KINASE"/>
    <property type="match status" value="1"/>
</dbReference>
<comment type="catalytic activity">
    <reaction evidence="11 13">
        <text>L-homoserine + ATP = O-phospho-L-homoserine + ADP + H(+)</text>
        <dbReference type="Rhea" id="RHEA:13985"/>
        <dbReference type="ChEBI" id="CHEBI:15378"/>
        <dbReference type="ChEBI" id="CHEBI:30616"/>
        <dbReference type="ChEBI" id="CHEBI:57476"/>
        <dbReference type="ChEBI" id="CHEBI:57590"/>
        <dbReference type="ChEBI" id="CHEBI:456216"/>
        <dbReference type="EC" id="2.7.1.39"/>
    </reaction>
</comment>
<evidence type="ECO:0000256" key="9">
    <source>
        <dbReference type="ARBA" id="ARBA00022777"/>
    </source>
</evidence>
<comment type="similarity">
    <text evidence="2 13">Belongs to the GHMP kinase family. Homoserine kinase subfamily.</text>
</comment>
<dbReference type="RefSeq" id="WP_188389165.1">
    <property type="nucleotide sequence ID" value="NZ_BMFK01000002.1"/>
</dbReference>
<dbReference type="InterPro" id="IPR020568">
    <property type="entry name" value="Ribosomal_Su5_D2-typ_SF"/>
</dbReference>
<keyword evidence="5 13" id="KW-0028">Amino-acid biosynthesis</keyword>
<evidence type="ECO:0000256" key="2">
    <source>
        <dbReference type="ARBA" id="ARBA00007370"/>
    </source>
</evidence>
<keyword evidence="9 13" id="KW-0418">Kinase</keyword>
<dbReference type="HAMAP" id="MF_00384">
    <property type="entry name" value="Homoser_kinase"/>
    <property type="match status" value="1"/>
</dbReference>
<feature type="domain" description="GHMP kinase N-terminal" evidence="14">
    <location>
        <begin position="56"/>
        <end position="133"/>
    </location>
</feature>
<comment type="caution">
    <text evidence="16">The sequence shown here is derived from an EMBL/GenBank/DDBJ whole genome shotgun (WGS) entry which is preliminary data.</text>
</comment>
<comment type="subcellular location">
    <subcellularLocation>
        <location evidence="13">Cytoplasm</location>
    </subcellularLocation>
</comment>
<dbReference type="InterPro" id="IPR000870">
    <property type="entry name" value="Homoserine_kinase"/>
</dbReference>
<feature type="domain" description="GHMP kinase C-terminal" evidence="15">
    <location>
        <begin position="196"/>
        <end position="268"/>
    </location>
</feature>
<dbReference type="SUPFAM" id="SSF55060">
    <property type="entry name" value="GHMP Kinase, C-terminal domain"/>
    <property type="match status" value="1"/>
</dbReference>
<dbReference type="InterPro" id="IPR006203">
    <property type="entry name" value="GHMP_knse_ATP-bd_CS"/>
</dbReference>
<evidence type="ECO:0000256" key="1">
    <source>
        <dbReference type="ARBA" id="ARBA00005015"/>
    </source>
</evidence>
<accession>A0A917AX69</accession>
<keyword evidence="7 13" id="KW-0791">Threonine biosynthesis</keyword>
<evidence type="ECO:0000256" key="5">
    <source>
        <dbReference type="ARBA" id="ARBA00022605"/>
    </source>
</evidence>
<name>A0A917AX69_9BACI</name>
<dbReference type="Pfam" id="PF08544">
    <property type="entry name" value="GHMP_kinases_C"/>
    <property type="match status" value="1"/>
</dbReference>
<dbReference type="PANTHER" id="PTHR20861:SF1">
    <property type="entry name" value="HOMOSERINE KINASE"/>
    <property type="match status" value="1"/>
</dbReference>
<dbReference type="Gene3D" id="3.30.230.10">
    <property type="match status" value="1"/>
</dbReference>
<evidence type="ECO:0000256" key="12">
    <source>
        <dbReference type="ARBA" id="ARBA00049954"/>
    </source>
</evidence>
<evidence type="ECO:0000256" key="8">
    <source>
        <dbReference type="ARBA" id="ARBA00022741"/>
    </source>
</evidence>
<evidence type="ECO:0000313" key="17">
    <source>
        <dbReference type="Proteomes" id="UP000605259"/>
    </source>
</evidence>
<gene>
    <name evidence="13 16" type="primary">thrB</name>
    <name evidence="16" type="ORF">GCM10007140_28760</name>
</gene>
<dbReference type="InterPro" id="IPR036554">
    <property type="entry name" value="GHMP_kinase_C_sf"/>
</dbReference>
<evidence type="ECO:0000256" key="6">
    <source>
        <dbReference type="ARBA" id="ARBA00022679"/>
    </source>
</evidence>
<dbReference type="GO" id="GO:0005737">
    <property type="term" value="C:cytoplasm"/>
    <property type="evidence" value="ECO:0007669"/>
    <property type="project" value="UniProtKB-SubCell"/>
</dbReference>
<keyword evidence="6 13" id="KW-0808">Transferase</keyword>
<evidence type="ECO:0000256" key="7">
    <source>
        <dbReference type="ARBA" id="ARBA00022697"/>
    </source>
</evidence>
<feature type="binding site" evidence="13">
    <location>
        <begin position="81"/>
        <end position="91"/>
    </location>
    <ligand>
        <name>ATP</name>
        <dbReference type="ChEBI" id="CHEBI:30616"/>
    </ligand>
</feature>
<reference evidence="16" key="1">
    <citation type="journal article" date="2014" name="Int. J. Syst. Evol. Microbiol.">
        <title>Complete genome sequence of Corynebacterium casei LMG S-19264T (=DSM 44701T), isolated from a smear-ripened cheese.</title>
        <authorList>
            <consortium name="US DOE Joint Genome Institute (JGI-PGF)"/>
            <person name="Walter F."/>
            <person name="Albersmeier A."/>
            <person name="Kalinowski J."/>
            <person name="Ruckert C."/>
        </authorList>
    </citation>
    <scope>NUCLEOTIDE SEQUENCE</scope>
    <source>
        <strain evidence="16">CGMCC 1.12698</strain>
    </source>
</reference>
<evidence type="ECO:0000256" key="10">
    <source>
        <dbReference type="ARBA" id="ARBA00022840"/>
    </source>
</evidence>